<dbReference type="PANTHER" id="PTHR13939">
    <property type="entry name" value="NICOTINAMIDE-NUCLEOTIDE AMIDOHYDROLASE PNCC"/>
    <property type="match status" value="1"/>
</dbReference>
<dbReference type="Pfam" id="PF00994">
    <property type="entry name" value="MoCF_biosynth"/>
    <property type="match status" value="1"/>
</dbReference>
<dbReference type="InterPro" id="IPR001453">
    <property type="entry name" value="MoaB/Mog_dom"/>
</dbReference>
<dbReference type="CDD" id="cd00885">
    <property type="entry name" value="cinA"/>
    <property type="match status" value="1"/>
</dbReference>
<keyword evidence="3" id="KW-1185">Reference proteome</keyword>
<dbReference type="Proteomes" id="UP000778523">
    <property type="component" value="Unassembled WGS sequence"/>
</dbReference>
<comment type="caution">
    <text evidence="2">The sequence shown here is derived from an EMBL/GenBank/DDBJ whole genome shotgun (WGS) entry which is preliminary data.</text>
</comment>
<dbReference type="SUPFAM" id="SSF53218">
    <property type="entry name" value="Molybdenum cofactor biosynthesis proteins"/>
    <property type="match status" value="1"/>
</dbReference>
<dbReference type="RefSeq" id="WP_170021845.1">
    <property type="nucleotide sequence ID" value="NZ_JABCSC020000002.1"/>
</dbReference>
<proteinExistence type="predicted"/>
<reference evidence="2 3" key="1">
    <citation type="submission" date="2020-06" db="EMBL/GenBank/DDBJ databases">
        <title>Draft genome of Uliginosibacterium sp. IMCC34675.</title>
        <authorList>
            <person name="Song J."/>
        </authorList>
    </citation>
    <scope>NUCLEOTIDE SEQUENCE [LARGE SCALE GENOMIC DNA]</scope>
    <source>
        <strain evidence="2 3">IMCC34675</strain>
    </source>
</reference>
<evidence type="ECO:0000259" key="1">
    <source>
        <dbReference type="SMART" id="SM00852"/>
    </source>
</evidence>
<dbReference type="SMART" id="SM00852">
    <property type="entry name" value="MoCF_biosynth"/>
    <property type="match status" value="1"/>
</dbReference>
<dbReference type="PANTHER" id="PTHR13939:SF0">
    <property type="entry name" value="NMN AMIDOHYDROLASE-LIKE PROTEIN YFAY"/>
    <property type="match status" value="1"/>
</dbReference>
<accession>A0ABX2IG38</accession>
<sequence length="254" mass="27968">MAFGVLIIGDEILSGRRQDKHLAKAIELLAARGLQLAWARYCGDDRPLLTETIRQTFATGDIVFSFGGIGATPDDHTRQSAAAAAGVALALHPEAEAAMRERFGAELTPQRLKLGEFPLGSRCIPNPYNRVPGFAFGTHHFLPGFPEMSWPMMEWVLDNWFAGLHHQRAHAEQSILVFGAREGNLISFMEALEARHGVTIFSLPHLGSESLRQHIELGAKGEPAAVLAALDEIRAEMTRQRFEWLPAEDTRPAA</sequence>
<dbReference type="EMBL" id="JABCSC020000002">
    <property type="protein sequence ID" value="NSL55442.1"/>
    <property type="molecule type" value="Genomic_DNA"/>
</dbReference>
<organism evidence="2 3">
    <name type="scientific">Uliginosibacterium aquaticum</name>
    <dbReference type="NCBI Taxonomy" id="2731212"/>
    <lineage>
        <taxon>Bacteria</taxon>
        <taxon>Pseudomonadati</taxon>
        <taxon>Pseudomonadota</taxon>
        <taxon>Betaproteobacteria</taxon>
        <taxon>Rhodocyclales</taxon>
        <taxon>Zoogloeaceae</taxon>
        <taxon>Uliginosibacterium</taxon>
    </lineage>
</organism>
<feature type="domain" description="MoaB/Mog" evidence="1">
    <location>
        <begin position="4"/>
        <end position="164"/>
    </location>
</feature>
<name>A0ABX2IG38_9RHOO</name>
<gene>
    <name evidence="2" type="ORF">HJ583_010440</name>
</gene>
<protein>
    <submittedName>
        <fullName evidence="2">Competence/damage-inducible protein A</fullName>
    </submittedName>
</protein>
<evidence type="ECO:0000313" key="3">
    <source>
        <dbReference type="Proteomes" id="UP000778523"/>
    </source>
</evidence>
<evidence type="ECO:0000313" key="2">
    <source>
        <dbReference type="EMBL" id="NSL55442.1"/>
    </source>
</evidence>
<dbReference type="InterPro" id="IPR050101">
    <property type="entry name" value="CinA"/>
</dbReference>
<dbReference type="Gene3D" id="3.40.980.10">
    <property type="entry name" value="MoaB/Mog-like domain"/>
    <property type="match status" value="1"/>
</dbReference>
<dbReference type="InterPro" id="IPR036425">
    <property type="entry name" value="MoaB/Mog-like_dom_sf"/>
</dbReference>